<keyword evidence="2" id="KW-1003">Cell membrane</keyword>
<dbReference type="OrthoDB" id="204872at2157"/>
<dbReference type="InterPro" id="IPR017039">
    <property type="entry name" value="Virul_fac_BrkB"/>
</dbReference>
<dbReference type="Proteomes" id="UP000054387">
    <property type="component" value="Unassembled WGS sequence"/>
</dbReference>
<gene>
    <name evidence="7" type="ORF">AUR64_15480</name>
</gene>
<organism evidence="7 8">
    <name type="scientific">Haloprofundus marisrubri</name>
    <dbReference type="NCBI Taxonomy" id="1514971"/>
    <lineage>
        <taxon>Archaea</taxon>
        <taxon>Methanobacteriati</taxon>
        <taxon>Methanobacteriota</taxon>
        <taxon>Stenosarchaea group</taxon>
        <taxon>Halobacteria</taxon>
        <taxon>Halobacteriales</taxon>
        <taxon>Haloferacaceae</taxon>
        <taxon>Haloprofundus</taxon>
    </lineage>
</organism>
<protein>
    <submittedName>
        <fullName evidence="7">Ribonuclease BN</fullName>
    </submittedName>
</protein>
<keyword evidence="3 6" id="KW-0812">Transmembrane</keyword>
<feature type="transmembrane region" description="Helical" evidence="6">
    <location>
        <begin position="158"/>
        <end position="180"/>
    </location>
</feature>
<feature type="transmembrane region" description="Helical" evidence="6">
    <location>
        <begin position="129"/>
        <end position="152"/>
    </location>
</feature>
<name>A0A0W1R744_9EURY</name>
<proteinExistence type="predicted"/>
<evidence type="ECO:0000256" key="6">
    <source>
        <dbReference type="SAM" id="Phobius"/>
    </source>
</evidence>
<feature type="transmembrane region" description="Helical" evidence="6">
    <location>
        <begin position="192"/>
        <end position="214"/>
    </location>
</feature>
<dbReference type="EMBL" id="LOPU01000029">
    <property type="protein sequence ID" value="KTG09193.1"/>
    <property type="molecule type" value="Genomic_DNA"/>
</dbReference>
<evidence type="ECO:0000256" key="3">
    <source>
        <dbReference type="ARBA" id="ARBA00022692"/>
    </source>
</evidence>
<feature type="transmembrane region" description="Helical" evidence="6">
    <location>
        <begin position="220"/>
        <end position="253"/>
    </location>
</feature>
<evidence type="ECO:0000313" key="7">
    <source>
        <dbReference type="EMBL" id="KTG09193.1"/>
    </source>
</evidence>
<evidence type="ECO:0000256" key="2">
    <source>
        <dbReference type="ARBA" id="ARBA00022475"/>
    </source>
</evidence>
<keyword evidence="5 6" id="KW-0472">Membrane</keyword>
<comment type="caution">
    <text evidence="7">The sequence shown here is derived from an EMBL/GenBank/DDBJ whole genome shotgun (WGS) entry which is preliminary data.</text>
</comment>
<dbReference type="PANTHER" id="PTHR30213:SF0">
    <property type="entry name" value="UPF0761 MEMBRANE PROTEIN YIHY"/>
    <property type="match status" value="1"/>
</dbReference>
<dbReference type="STRING" id="1514971.AUR64_15480"/>
<dbReference type="PIRSF" id="PIRSF035875">
    <property type="entry name" value="RNase_BN"/>
    <property type="match status" value="1"/>
</dbReference>
<evidence type="ECO:0000313" key="8">
    <source>
        <dbReference type="Proteomes" id="UP000054387"/>
    </source>
</evidence>
<evidence type="ECO:0000256" key="1">
    <source>
        <dbReference type="ARBA" id="ARBA00004651"/>
    </source>
</evidence>
<accession>A0A0W1R744</accession>
<evidence type="ECO:0000256" key="5">
    <source>
        <dbReference type="ARBA" id="ARBA00023136"/>
    </source>
</evidence>
<reference evidence="7 8" key="1">
    <citation type="submission" date="2015-12" db="EMBL/GenBank/DDBJ databases">
        <title>Haloprofundus marisrubri gen. nov., sp. nov., an extremely halophilic archaeon isolated from the Discovery deep brine-seawater interface in the Red Sea.</title>
        <authorList>
            <person name="Zhang G."/>
            <person name="Stingl U."/>
            <person name="Rashid M."/>
        </authorList>
    </citation>
    <scope>NUCLEOTIDE SEQUENCE [LARGE SCALE GENOMIC DNA]</scope>
    <source>
        <strain evidence="7 8">SB9</strain>
    </source>
</reference>
<keyword evidence="8" id="KW-1185">Reference proteome</keyword>
<feature type="transmembrane region" description="Helical" evidence="6">
    <location>
        <begin position="21"/>
        <end position="48"/>
    </location>
</feature>
<dbReference type="RefSeq" id="WP_058582346.1">
    <property type="nucleotide sequence ID" value="NZ_LOPU01000029.1"/>
</dbReference>
<dbReference type="AlphaFoldDB" id="A0A0W1R744"/>
<keyword evidence="4 6" id="KW-1133">Transmembrane helix</keyword>
<evidence type="ECO:0000256" key="4">
    <source>
        <dbReference type="ARBA" id="ARBA00022989"/>
    </source>
</evidence>
<comment type="subcellular location">
    <subcellularLocation>
        <location evidence="1">Cell membrane</location>
        <topology evidence="1">Multi-pass membrane protein</topology>
    </subcellularLocation>
</comment>
<dbReference type="GO" id="GO:0005886">
    <property type="term" value="C:plasma membrane"/>
    <property type="evidence" value="ECO:0007669"/>
    <property type="project" value="UniProtKB-SubCell"/>
</dbReference>
<dbReference type="Pfam" id="PF03631">
    <property type="entry name" value="Virul_fac_BrkB"/>
    <property type="match status" value="1"/>
</dbReference>
<dbReference type="PANTHER" id="PTHR30213">
    <property type="entry name" value="INNER MEMBRANE PROTEIN YHJD"/>
    <property type="match status" value="1"/>
</dbReference>
<sequence>MGLTSTLRTVVRVARDRDITFLAAGFAYYALQSLIPLAILVFVLATFVGEGEVVMQLLNQVSAYISDSGREVLEQALTSSAGRRGASLASLGFLLWGALKMFRGLSKAFGEVYGSFLSIGFFGRLLDGLLVLGVVLVAIALMVGAGFVVTFVDLSIPYPAFVTTLSLFVLLILVLLPIYYILPPVPVTFKHIIPGTVVAAGGWILLQLGFLYYAQNASQYQAYGILGAVLLFVTWLYLGGILVLLGAVVNVVIERPTPYAELRAPR</sequence>